<feature type="compositionally biased region" description="Basic and acidic residues" evidence="1">
    <location>
        <begin position="21"/>
        <end position="30"/>
    </location>
</feature>
<comment type="caution">
    <text evidence="2">The sequence shown here is derived from an EMBL/GenBank/DDBJ whole genome shotgun (WGS) entry which is preliminary data.</text>
</comment>
<dbReference type="RefSeq" id="WP_131365943.1">
    <property type="nucleotide sequence ID" value="NZ_SJKB01000023.1"/>
</dbReference>
<name>A0A4R0K8M5_9ACTN</name>
<evidence type="ECO:0000256" key="1">
    <source>
        <dbReference type="SAM" id="MobiDB-lite"/>
    </source>
</evidence>
<protein>
    <submittedName>
        <fullName evidence="2">Uncharacterized protein</fullName>
    </submittedName>
</protein>
<evidence type="ECO:0000313" key="2">
    <source>
        <dbReference type="EMBL" id="TCC51515.1"/>
    </source>
</evidence>
<proteinExistence type="predicted"/>
<dbReference type="EMBL" id="SJKB01000023">
    <property type="protein sequence ID" value="TCC51515.1"/>
    <property type="molecule type" value="Genomic_DNA"/>
</dbReference>
<gene>
    <name evidence="2" type="ORF">E0H73_41090</name>
</gene>
<accession>A0A4R0K8M5</accession>
<evidence type="ECO:0000313" key="3">
    <source>
        <dbReference type="Proteomes" id="UP000291144"/>
    </source>
</evidence>
<organism evidence="2 3">
    <name type="scientific">Kribbella pittospori</name>
    <dbReference type="NCBI Taxonomy" id="722689"/>
    <lineage>
        <taxon>Bacteria</taxon>
        <taxon>Bacillati</taxon>
        <taxon>Actinomycetota</taxon>
        <taxon>Actinomycetes</taxon>
        <taxon>Propionibacteriales</taxon>
        <taxon>Kribbellaceae</taxon>
        <taxon>Kribbella</taxon>
    </lineage>
</organism>
<reference evidence="2 3" key="1">
    <citation type="submission" date="2019-02" db="EMBL/GenBank/DDBJ databases">
        <title>Kribbella capetownensis sp. nov. and Kribbella speibonae sp. nov., isolated from soil.</title>
        <authorList>
            <person name="Curtis S.M."/>
            <person name="Norton I."/>
            <person name="Everest G.J."/>
            <person name="Meyers P.R."/>
        </authorList>
    </citation>
    <scope>NUCLEOTIDE SEQUENCE [LARGE SCALE GENOMIC DNA]</scope>
    <source>
        <strain evidence="2 3">NRRL B-24813</strain>
    </source>
</reference>
<feature type="region of interest" description="Disordered" evidence="1">
    <location>
        <begin position="17"/>
        <end position="50"/>
    </location>
</feature>
<dbReference type="Proteomes" id="UP000291144">
    <property type="component" value="Unassembled WGS sequence"/>
</dbReference>
<dbReference type="AlphaFoldDB" id="A0A4R0K8M5"/>
<sequence length="82" mass="9110">MTTNALRESVMSVTNKGFRASLRDDDHRQPEISGFGVRVPGGAQKPRSQRGLGFFMPAGHLLFDAFSRMSPSPTRRADFIRS</sequence>
<keyword evidence="3" id="KW-1185">Reference proteome</keyword>